<dbReference type="InterPro" id="IPR002676">
    <property type="entry name" value="RimM_N"/>
</dbReference>
<reference evidence="8 9" key="1">
    <citation type="submission" date="2016-08" db="EMBL/GenBank/DDBJ databases">
        <title>Complete Genome Sequence Of The Indigo Reducing Clostridium isatidis DSM15098.</title>
        <authorList>
            <person name="Little G.T."/>
            <person name="Minton N.P."/>
        </authorList>
    </citation>
    <scope>NUCLEOTIDE SEQUENCE [LARGE SCALE GENOMIC DNA]</scope>
    <source>
        <strain evidence="8 9">DSM 15098</strain>
    </source>
</reference>
<keyword evidence="4 5" id="KW-0143">Chaperone</keyword>
<comment type="function">
    <text evidence="5">An accessory protein needed during the final step in the assembly of 30S ribosomal subunit, possibly for assembly of the head region. Essential for efficient processing of 16S rRNA. May be needed both before and after RbfA during the maturation of 16S rRNA. It has affinity for free ribosomal 30S subunits but not for 70S ribosomes.</text>
</comment>
<dbReference type="SUPFAM" id="SSF50447">
    <property type="entry name" value="Translation proteins"/>
    <property type="match status" value="1"/>
</dbReference>
<dbReference type="GO" id="GO:0006364">
    <property type="term" value="P:rRNA processing"/>
    <property type="evidence" value="ECO:0007669"/>
    <property type="project" value="UniProtKB-UniRule"/>
</dbReference>
<keyword evidence="9" id="KW-1185">Reference proteome</keyword>
<dbReference type="RefSeq" id="WP_119865079.1">
    <property type="nucleotide sequence ID" value="NZ_CP016786.1"/>
</dbReference>
<dbReference type="Proteomes" id="UP000264883">
    <property type="component" value="Chromosome"/>
</dbReference>
<dbReference type="PANTHER" id="PTHR33692">
    <property type="entry name" value="RIBOSOME MATURATION FACTOR RIMM"/>
    <property type="match status" value="1"/>
</dbReference>
<dbReference type="OrthoDB" id="9810331at2"/>
<evidence type="ECO:0000256" key="2">
    <source>
        <dbReference type="ARBA" id="ARBA00022517"/>
    </source>
</evidence>
<keyword evidence="2 5" id="KW-0690">Ribosome biogenesis</keyword>
<gene>
    <name evidence="5" type="primary">rimM</name>
    <name evidence="8" type="ORF">BEN51_05480</name>
</gene>
<dbReference type="PANTHER" id="PTHR33692:SF1">
    <property type="entry name" value="RIBOSOME MATURATION FACTOR RIMM"/>
    <property type="match status" value="1"/>
</dbReference>
<dbReference type="GO" id="GO:0042274">
    <property type="term" value="P:ribosomal small subunit biogenesis"/>
    <property type="evidence" value="ECO:0007669"/>
    <property type="project" value="UniProtKB-UniRule"/>
</dbReference>
<dbReference type="InterPro" id="IPR011961">
    <property type="entry name" value="RimM"/>
</dbReference>
<accession>A0A343JBN1</accession>
<organism evidence="8 9">
    <name type="scientific">Clostridium isatidis</name>
    <dbReference type="NCBI Taxonomy" id="182773"/>
    <lineage>
        <taxon>Bacteria</taxon>
        <taxon>Bacillati</taxon>
        <taxon>Bacillota</taxon>
        <taxon>Clostridia</taxon>
        <taxon>Eubacteriales</taxon>
        <taxon>Clostridiaceae</taxon>
        <taxon>Clostridium</taxon>
    </lineage>
</organism>
<dbReference type="EMBL" id="CP016786">
    <property type="protein sequence ID" value="ASW42939.1"/>
    <property type="molecule type" value="Genomic_DNA"/>
</dbReference>
<dbReference type="GO" id="GO:0005737">
    <property type="term" value="C:cytoplasm"/>
    <property type="evidence" value="ECO:0007669"/>
    <property type="project" value="UniProtKB-SubCell"/>
</dbReference>
<dbReference type="GO" id="GO:0005840">
    <property type="term" value="C:ribosome"/>
    <property type="evidence" value="ECO:0007669"/>
    <property type="project" value="InterPro"/>
</dbReference>
<dbReference type="Pfam" id="PF01782">
    <property type="entry name" value="RimM"/>
    <property type="match status" value="1"/>
</dbReference>
<dbReference type="NCBIfam" id="TIGR02273">
    <property type="entry name" value="16S_RimM"/>
    <property type="match status" value="1"/>
</dbReference>
<dbReference type="HAMAP" id="MF_00014">
    <property type="entry name" value="Ribosome_mat_RimM"/>
    <property type="match status" value="1"/>
</dbReference>
<evidence type="ECO:0000259" key="7">
    <source>
        <dbReference type="Pfam" id="PF05239"/>
    </source>
</evidence>
<dbReference type="Gene3D" id="2.40.30.60">
    <property type="entry name" value="RimM"/>
    <property type="match status" value="1"/>
</dbReference>
<comment type="domain">
    <text evidence="5">The PRC barrel domain binds ribosomal protein uS19.</text>
</comment>
<protein>
    <recommendedName>
        <fullName evidence="5">Ribosome maturation factor RimM</fullName>
    </recommendedName>
</protein>
<keyword evidence="1 5" id="KW-0963">Cytoplasm</keyword>
<dbReference type="KEGG" id="cia:BEN51_05480"/>
<evidence type="ECO:0000313" key="8">
    <source>
        <dbReference type="EMBL" id="ASW42939.1"/>
    </source>
</evidence>
<evidence type="ECO:0000256" key="1">
    <source>
        <dbReference type="ARBA" id="ARBA00022490"/>
    </source>
</evidence>
<feature type="domain" description="RimM N-terminal" evidence="6">
    <location>
        <begin position="7"/>
        <end position="83"/>
    </location>
</feature>
<sequence length="165" mass="19375">MREILRVGKILNTHGIKGELKVLPLTDDPKRYDDLEFVLLDGKEVNIEGCKYQKDRVILKLKDINTIEEAERLKNKYLEIPREYAVELEEDRYFIADLIGCTVYDTEGRNLGKIYDVIQTKNNDVYWIKEPKELLIPVLLDIVLDINIEEEKIIIKPVGEWQDED</sequence>
<keyword evidence="3 5" id="KW-0698">rRNA processing</keyword>
<evidence type="ECO:0000256" key="3">
    <source>
        <dbReference type="ARBA" id="ARBA00022552"/>
    </source>
</evidence>
<dbReference type="SUPFAM" id="SSF50346">
    <property type="entry name" value="PRC-barrel domain"/>
    <property type="match status" value="1"/>
</dbReference>
<name>A0A343JBN1_9CLOT</name>
<dbReference type="AlphaFoldDB" id="A0A343JBN1"/>
<comment type="similarity">
    <text evidence="5">Belongs to the RimM family.</text>
</comment>
<evidence type="ECO:0000256" key="4">
    <source>
        <dbReference type="ARBA" id="ARBA00023186"/>
    </source>
</evidence>
<dbReference type="InterPro" id="IPR009000">
    <property type="entry name" value="Transl_B-barrel_sf"/>
</dbReference>
<evidence type="ECO:0000259" key="6">
    <source>
        <dbReference type="Pfam" id="PF01782"/>
    </source>
</evidence>
<comment type="subcellular location">
    <subcellularLocation>
        <location evidence="5">Cytoplasm</location>
    </subcellularLocation>
</comment>
<feature type="domain" description="PRC-barrel" evidence="7">
    <location>
        <begin position="90"/>
        <end position="161"/>
    </location>
</feature>
<evidence type="ECO:0000256" key="5">
    <source>
        <dbReference type="HAMAP-Rule" id="MF_00014"/>
    </source>
</evidence>
<dbReference type="InterPro" id="IPR011033">
    <property type="entry name" value="PRC_barrel-like_sf"/>
</dbReference>
<dbReference type="InterPro" id="IPR027275">
    <property type="entry name" value="PRC-brl_dom"/>
</dbReference>
<dbReference type="InterPro" id="IPR036976">
    <property type="entry name" value="RimM_N_sf"/>
</dbReference>
<dbReference type="GO" id="GO:0043022">
    <property type="term" value="F:ribosome binding"/>
    <property type="evidence" value="ECO:0007669"/>
    <property type="project" value="InterPro"/>
</dbReference>
<comment type="subunit">
    <text evidence="5">Binds ribosomal protein uS19.</text>
</comment>
<dbReference type="Gene3D" id="2.30.30.240">
    <property type="entry name" value="PRC-barrel domain"/>
    <property type="match status" value="1"/>
</dbReference>
<evidence type="ECO:0000313" key="9">
    <source>
        <dbReference type="Proteomes" id="UP000264883"/>
    </source>
</evidence>
<dbReference type="Pfam" id="PF05239">
    <property type="entry name" value="PRC"/>
    <property type="match status" value="1"/>
</dbReference>
<proteinExistence type="inferred from homology"/>